<dbReference type="GO" id="GO:0043565">
    <property type="term" value="F:sequence-specific DNA binding"/>
    <property type="evidence" value="ECO:0007669"/>
    <property type="project" value="InterPro"/>
</dbReference>
<keyword evidence="6" id="KW-0238">DNA-binding</keyword>
<evidence type="ECO:0000256" key="7">
    <source>
        <dbReference type="ARBA" id="ARBA00023163"/>
    </source>
</evidence>
<evidence type="ECO:0000313" key="12">
    <source>
        <dbReference type="Proteomes" id="UP000005950"/>
    </source>
</evidence>
<dbReference type="Pfam" id="PF12833">
    <property type="entry name" value="HTH_18"/>
    <property type="match status" value="1"/>
</dbReference>
<dbReference type="Gene3D" id="1.10.10.60">
    <property type="entry name" value="Homeodomain-like"/>
    <property type="match status" value="2"/>
</dbReference>
<evidence type="ECO:0000256" key="4">
    <source>
        <dbReference type="ARBA" id="ARBA00023012"/>
    </source>
</evidence>
<dbReference type="InterPro" id="IPR011006">
    <property type="entry name" value="CheY-like_superfamily"/>
</dbReference>
<dbReference type="InterPro" id="IPR009057">
    <property type="entry name" value="Homeodomain-like_sf"/>
</dbReference>
<dbReference type="InterPro" id="IPR051552">
    <property type="entry name" value="HptR"/>
</dbReference>
<dbReference type="Proteomes" id="UP000005950">
    <property type="component" value="Unassembled WGS sequence"/>
</dbReference>
<dbReference type="PANTHER" id="PTHR42713:SF3">
    <property type="entry name" value="TRANSCRIPTIONAL REGULATORY PROTEIN HPTR"/>
    <property type="match status" value="1"/>
</dbReference>
<keyword evidence="3 8" id="KW-0597">Phosphoprotein</keyword>
<comment type="subcellular location">
    <subcellularLocation>
        <location evidence="1">Cytoplasm</location>
    </subcellularLocation>
</comment>
<dbReference type="GO" id="GO:0003700">
    <property type="term" value="F:DNA-binding transcription factor activity"/>
    <property type="evidence" value="ECO:0007669"/>
    <property type="project" value="InterPro"/>
</dbReference>
<feature type="modified residue" description="4-aspartylphosphate" evidence="8">
    <location>
        <position position="75"/>
    </location>
</feature>
<keyword evidence="5" id="KW-0805">Transcription regulation</keyword>
<dbReference type="AlphaFoldDB" id="B9YAG7"/>
<dbReference type="OrthoDB" id="9759232at2"/>
<dbReference type="Pfam" id="PF00072">
    <property type="entry name" value="Response_reg"/>
    <property type="match status" value="1"/>
</dbReference>
<evidence type="ECO:0000256" key="2">
    <source>
        <dbReference type="ARBA" id="ARBA00022490"/>
    </source>
</evidence>
<evidence type="ECO:0000259" key="9">
    <source>
        <dbReference type="PROSITE" id="PS01124"/>
    </source>
</evidence>
<dbReference type="GO" id="GO:0005737">
    <property type="term" value="C:cytoplasm"/>
    <property type="evidence" value="ECO:0007669"/>
    <property type="project" value="UniProtKB-SubCell"/>
</dbReference>
<organism evidence="11 12">
    <name type="scientific">Holdemania filiformis DSM 12042</name>
    <dbReference type="NCBI Taxonomy" id="545696"/>
    <lineage>
        <taxon>Bacteria</taxon>
        <taxon>Bacillati</taxon>
        <taxon>Bacillota</taxon>
        <taxon>Erysipelotrichia</taxon>
        <taxon>Erysipelotrichales</taxon>
        <taxon>Erysipelotrichaceae</taxon>
        <taxon>Holdemania</taxon>
    </lineage>
</organism>
<name>B9YAG7_9FIRM</name>
<sequence>MIHWNQREKKRGAMNQSESSLCRVFLVDDDLLVLDDLRELIAWEAEGFEIIGTAGNGEQALAQLARTPADLVFVDIEMPRLNGLDFIRRLRQIDPQVQTLLLTAFSRFDYAREAVSLGVYNYILKHELTAEVLLENLRGMCEQRRQRKAASYLDEQTRFRQLLWGNDEGALDSASEPFASHKGIGLVCLRHLPSLDELSHPADTLSTDVFLASVQQALLPLRKTTSFLVFPQSAQELWFAVEADQPGDSVPYEFCTALREALENKLTPAGFFVSPIAPDRQELRRLYRLMNQRQTQLFYFAPGRITLLHECPAFDPFDSADWEVRLTQTDTLAALRPVLSAFLDALAQHRPPLPQVLLAIKLMLQKLQKMLPAAVLADDNFSQWKTISTFQELNAFVHRWLPALETQAQTSRKTSFMLNYLQEHCADENVLDDLSQTLQMNREYLSKLLKKETGQTLAQTLLELRLQKAMRLLKQNDLKIYEVAQRCGFHSSQYFAIVFYKKYHVYPSDILKEPYA</sequence>
<dbReference type="eggNOG" id="COG4753">
    <property type="taxonomic scope" value="Bacteria"/>
</dbReference>
<dbReference type="InterPro" id="IPR018060">
    <property type="entry name" value="HTH_AraC"/>
</dbReference>
<dbReference type="PROSITE" id="PS50110">
    <property type="entry name" value="RESPONSE_REGULATORY"/>
    <property type="match status" value="1"/>
</dbReference>
<evidence type="ECO:0000313" key="11">
    <source>
        <dbReference type="EMBL" id="EEF67001.1"/>
    </source>
</evidence>
<dbReference type="EMBL" id="ACCF01000181">
    <property type="protein sequence ID" value="EEF67001.1"/>
    <property type="molecule type" value="Genomic_DNA"/>
</dbReference>
<accession>B9YAG7</accession>
<evidence type="ECO:0000256" key="8">
    <source>
        <dbReference type="PROSITE-ProRule" id="PRU00169"/>
    </source>
</evidence>
<dbReference type="PANTHER" id="PTHR42713">
    <property type="entry name" value="HISTIDINE KINASE-RELATED"/>
    <property type="match status" value="1"/>
</dbReference>
<dbReference type="SMART" id="SM00448">
    <property type="entry name" value="REC"/>
    <property type="match status" value="1"/>
</dbReference>
<dbReference type="Gene3D" id="3.40.50.2300">
    <property type="match status" value="1"/>
</dbReference>
<dbReference type="PROSITE" id="PS01124">
    <property type="entry name" value="HTH_ARAC_FAMILY_2"/>
    <property type="match status" value="1"/>
</dbReference>
<reference evidence="11 12" key="2">
    <citation type="submission" date="2009-02" db="EMBL/GenBank/DDBJ databases">
        <title>Draft genome sequence of Holdemania filiformis DSM 12042.</title>
        <authorList>
            <person name="Sudarsanam P."/>
            <person name="Ley R."/>
            <person name="Guruge J."/>
            <person name="Turnbaugh P.J."/>
            <person name="Mahowald M."/>
            <person name="Liep D."/>
            <person name="Gordon J."/>
        </authorList>
    </citation>
    <scope>NUCLEOTIDE SEQUENCE [LARGE SCALE GENOMIC DNA]</scope>
    <source>
        <strain evidence="11 12">DSM 12042</strain>
    </source>
</reference>
<keyword evidence="4" id="KW-0902">Two-component regulatory system</keyword>
<dbReference type="SUPFAM" id="SSF52172">
    <property type="entry name" value="CheY-like"/>
    <property type="match status" value="1"/>
</dbReference>
<evidence type="ECO:0000256" key="5">
    <source>
        <dbReference type="ARBA" id="ARBA00023015"/>
    </source>
</evidence>
<dbReference type="eggNOG" id="COG2207">
    <property type="taxonomic scope" value="Bacteria"/>
</dbReference>
<dbReference type="CDD" id="cd17536">
    <property type="entry name" value="REC_YesN-like"/>
    <property type="match status" value="1"/>
</dbReference>
<dbReference type="InterPro" id="IPR001789">
    <property type="entry name" value="Sig_transdc_resp-reg_receiver"/>
</dbReference>
<comment type="caution">
    <text evidence="11">The sequence shown here is derived from an EMBL/GenBank/DDBJ whole genome shotgun (WGS) entry which is preliminary data.</text>
</comment>
<gene>
    <name evidence="11" type="ORF">HOLDEFILI_02824</name>
</gene>
<feature type="domain" description="HTH araC/xylS-type" evidence="9">
    <location>
        <begin position="415"/>
        <end position="513"/>
    </location>
</feature>
<evidence type="ECO:0000259" key="10">
    <source>
        <dbReference type="PROSITE" id="PS50110"/>
    </source>
</evidence>
<proteinExistence type="predicted"/>
<feature type="domain" description="Response regulatory" evidence="10">
    <location>
        <begin position="23"/>
        <end position="140"/>
    </location>
</feature>
<dbReference type="SUPFAM" id="SSF46689">
    <property type="entry name" value="Homeodomain-like"/>
    <property type="match status" value="1"/>
</dbReference>
<evidence type="ECO:0000256" key="3">
    <source>
        <dbReference type="ARBA" id="ARBA00022553"/>
    </source>
</evidence>
<protein>
    <submittedName>
        <fullName evidence="11">Response regulator receiver domain protein</fullName>
    </submittedName>
</protein>
<evidence type="ECO:0000256" key="6">
    <source>
        <dbReference type="ARBA" id="ARBA00023125"/>
    </source>
</evidence>
<evidence type="ECO:0000256" key="1">
    <source>
        <dbReference type="ARBA" id="ARBA00004496"/>
    </source>
</evidence>
<dbReference type="SMART" id="SM00342">
    <property type="entry name" value="HTH_ARAC"/>
    <property type="match status" value="1"/>
</dbReference>
<reference evidence="11 12" key="1">
    <citation type="submission" date="2008-12" db="EMBL/GenBank/DDBJ databases">
        <authorList>
            <person name="Fulton L."/>
            <person name="Clifton S."/>
            <person name="Fulton B."/>
            <person name="Xu J."/>
            <person name="Minx P."/>
            <person name="Pepin K.H."/>
            <person name="Johnson M."/>
            <person name="Bhonagiri V."/>
            <person name="Nash W.E."/>
            <person name="Mardis E.R."/>
            <person name="Wilson R.K."/>
        </authorList>
    </citation>
    <scope>NUCLEOTIDE SEQUENCE [LARGE SCALE GENOMIC DNA]</scope>
    <source>
        <strain evidence="11 12">DSM 12042</strain>
    </source>
</reference>
<dbReference type="HOGENOM" id="CLU_000445_5_0_9"/>
<keyword evidence="2" id="KW-0963">Cytoplasm</keyword>
<keyword evidence="7" id="KW-0804">Transcription</keyword>
<dbReference type="STRING" id="545696.HOLDEFILI_02824"/>
<dbReference type="GO" id="GO:0000160">
    <property type="term" value="P:phosphorelay signal transduction system"/>
    <property type="evidence" value="ECO:0007669"/>
    <property type="project" value="UniProtKB-KW"/>
</dbReference>